<evidence type="ECO:0000313" key="2">
    <source>
        <dbReference type="EMBL" id="TWT67639.1"/>
    </source>
</evidence>
<evidence type="ECO:0000256" key="1">
    <source>
        <dbReference type="SAM" id="SignalP"/>
    </source>
</evidence>
<accession>A0A5C5XYN2</accession>
<sequence length="211" mass="23620" precursor="true">MQRFSLRTALLGFLALSLISASAVSWRRAQNVLDMSHGQAGECPVHHRAMSKELVGLTYGMRLDEPIDYARRLQFPHANEPYDTGACLGSRQQWARVWVCPDCTAERELWIDQQHVIDVTANAPNVCPLHGEPMQKQLVELMAGLIPPGPIDAARPTEFPHADEPYHARRCDPPPQEHARVYVCRQCTAAYQAWWAKAEAEQAGASQPTLD</sequence>
<dbReference type="AlphaFoldDB" id="A0A5C5XYN2"/>
<dbReference type="OrthoDB" id="3578149at2"/>
<dbReference type="EMBL" id="SJPO01000012">
    <property type="protein sequence ID" value="TWT67639.1"/>
    <property type="molecule type" value="Genomic_DNA"/>
</dbReference>
<keyword evidence="3" id="KW-1185">Reference proteome</keyword>
<dbReference type="Proteomes" id="UP000318478">
    <property type="component" value="Unassembled WGS sequence"/>
</dbReference>
<organism evidence="2 3">
    <name type="scientific">Posidoniimonas polymericola</name>
    <dbReference type="NCBI Taxonomy" id="2528002"/>
    <lineage>
        <taxon>Bacteria</taxon>
        <taxon>Pseudomonadati</taxon>
        <taxon>Planctomycetota</taxon>
        <taxon>Planctomycetia</taxon>
        <taxon>Pirellulales</taxon>
        <taxon>Lacipirellulaceae</taxon>
        <taxon>Posidoniimonas</taxon>
    </lineage>
</organism>
<proteinExistence type="predicted"/>
<gene>
    <name evidence="2" type="ORF">Pla123a_41950</name>
</gene>
<keyword evidence="1" id="KW-0732">Signal</keyword>
<dbReference type="RefSeq" id="WP_146590554.1">
    <property type="nucleotide sequence ID" value="NZ_SJPO01000012.1"/>
</dbReference>
<protein>
    <submittedName>
        <fullName evidence="2">Uncharacterized protein</fullName>
    </submittedName>
</protein>
<comment type="caution">
    <text evidence="2">The sequence shown here is derived from an EMBL/GenBank/DDBJ whole genome shotgun (WGS) entry which is preliminary data.</text>
</comment>
<evidence type="ECO:0000313" key="3">
    <source>
        <dbReference type="Proteomes" id="UP000318478"/>
    </source>
</evidence>
<feature type="chain" id="PRO_5022734326" evidence="1">
    <location>
        <begin position="24"/>
        <end position="211"/>
    </location>
</feature>
<name>A0A5C5XYN2_9BACT</name>
<reference evidence="2 3" key="1">
    <citation type="submission" date="2019-02" db="EMBL/GenBank/DDBJ databases">
        <title>Deep-cultivation of Planctomycetes and their phenomic and genomic characterization uncovers novel biology.</title>
        <authorList>
            <person name="Wiegand S."/>
            <person name="Jogler M."/>
            <person name="Boedeker C."/>
            <person name="Pinto D."/>
            <person name="Vollmers J."/>
            <person name="Rivas-Marin E."/>
            <person name="Kohn T."/>
            <person name="Peeters S.H."/>
            <person name="Heuer A."/>
            <person name="Rast P."/>
            <person name="Oberbeckmann S."/>
            <person name="Bunk B."/>
            <person name="Jeske O."/>
            <person name="Meyerdierks A."/>
            <person name="Storesund J.E."/>
            <person name="Kallscheuer N."/>
            <person name="Luecker S."/>
            <person name="Lage O.M."/>
            <person name="Pohl T."/>
            <person name="Merkel B.J."/>
            <person name="Hornburger P."/>
            <person name="Mueller R.-W."/>
            <person name="Bruemmer F."/>
            <person name="Labrenz M."/>
            <person name="Spormann A.M."/>
            <person name="Op Den Camp H."/>
            <person name="Overmann J."/>
            <person name="Amann R."/>
            <person name="Jetten M.S.M."/>
            <person name="Mascher T."/>
            <person name="Medema M.H."/>
            <person name="Devos D.P."/>
            <person name="Kaster A.-K."/>
            <person name="Ovreas L."/>
            <person name="Rohde M."/>
            <person name="Galperin M.Y."/>
            <person name="Jogler C."/>
        </authorList>
    </citation>
    <scope>NUCLEOTIDE SEQUENCE [LARGE SCALE GENOMIC DNA]</scope>
    <source>
        <strain evidence="2 3">Pla123a</strain>
    </source>
</reference>
<feature type="signal peptide" evidence="1">
    <location>
        <begin position="1"/>
        <end position="23"/>
    </location>
</feature>